<dbReference type="InterPro" id="IPR051781">
    <property type="entry name" value="Metallo-dep_Hydrolase"/>
</dbReference>
<dbReference type="InterPro" id="IPR011059">
    <property type="entry name" value="Metal-dep_hydrolase_composite"/>
</dbReference>
<evidence type="ECO:0000256" key="1">
    <source>
        <dbReference type="SAM" id="MobiDB-lite"/>
    </source>
</evidence>
<dbReference type="RefSeq" id="WP_233730361.1">
    <property type="nucleotide sequence ID" value="NZ_JAJVCN010000003.1"/>
</dbReference>
<protein>
    <submittedName>
        <fullName evidence="3">Amidohydrolase</fullName>
    </submittedName>
</protein>
<evidence type="ECO:0000313" key="4">
    <source>
        <dbReference type="Proteomes" id="UP001521150"/>
    </source>
</evidence>
<keyword evidence="2" id="KW-0732">Signal</keyword>
<dbReference type="Gene3D" id="2.30.40.10">
    <property type="entry name" value="Urease, subunit C, domain 1"/>
    <property type="match status" value="1"/>
</dbReference>
<feature type="compositionally biased region" description="Polar residues" evidence="1">
    <location>
        <begin position="403"/>
        <end position="414"/>
    </location>
</feature>
<reference evidence="3 4" key="1">
    <citation type="submission" date="2021-12" db="EMBL/GenBank/DDBJ databases">
        <title>Genome sequence of Kibdelosporangium philippinense ATCC 49844.</title>
        <authorList>
            <person name="Fedorov E.A."/>
            <person name="Omeragic M."/>
            <person name="Shalygina K.F."/>
            <person name="Maclea K.S."/>
        </authorList>
    </citation>
    <scope>NUCLEOTIDE SEQUENCE [LARGE SCALE GENOMIC DNA]</scope>
    <source>
        <strain evidence="3 4">ATCC 49844</strain>
    </source>
</reference>
<dbReference type="Gene3D" id="3.30.110.90">
    <property type="entry name" value="Amidohydrolase"/>
    <property type="match status" value="1"/>
</dbReference>
<evidence type="ECO:0000256" key="2">
    <source>
        <dbReference type="SAM" id="SignalP"/>
    </source>
</evidence>
<evidence type="ECO:0000313" key="3">
    <source>
        <dbReference type="EMBL" id="MCE7008911.1"/>
    </source>
</evidence>
<dbReference type="Gene3D" id="3.40.50.10910">
    <property type="entry name" value="Amidohydrolase"/>
    <property type="match status" value="1"/>
</dbReference>
<feature type="signal peptide" evidence="2">
    <location>
        <begin position="1"/>
        <end position="23"/>
    </location>
</feature>
<comment type="caution">
    <text evidence="3">The sequence shown here is derived from an EMBL/GenBank/DDBJ whole genome shotgun (WGS) entry which is preliminary data.</text>
</comment>
<feature type="region of interest" description="Disordered" evidence="1">
    <location>
        <begin position="401"/>
        <end position="427"/>
    </location>
</feature>
<keyword evidence="4" id="KW-1185">Reference proteome</keyword>
<gene>
    <name evidence="3" type="ORF">LWC34_39790</name>
</gene>
<dbReference type="EMBL" id="JAJVCN010000003">
    <property type="protein sequence ID" value="MCE7008911.1"/>
    <property type="molecule type" value="Genomic_DNA"/>
</dbReference>
<dbReference type="SUPFAM" id="SSF51556">
    <property type="entry name" value="Metallo-dependent hydrolases"/>
    <property type="match status" value="1"/>
</dbReference>
<dbReference type="PANTHER" id="PTHR43135:SF3">
    <property type="entry name" value="ALPHA-D-RIBOSE 1-METHYLPHOSPHONATE 5-TRIPHOSPHATE DIPHOSPHATASE"/>
    <property type="match status" value="1"/>
</dbReference>
<dbReference type="SUPFAM" id="SSF51338">
    <property type="entry name" value="Composite domain of metallo-dependent hydrolases"/>
    <property type="match status" value="1"/>
</dbReference>
<dbReference type="PANTHER" id="PTHR43135">
    <property type="entry name" value="ALPHA-D-RIBOSE 1-METHYLPHOSPHONATE 5-TRIPHOSPHATE DIPHOSPHATASE"/>
    <property type="match status" value="1"/>
</dbReference>
<sequence length="427" mass="47200">MDRRAFLRWLGIGVAVLPTAASAVTESTDITVLTGGTLIDGTGAPATKDTTIVLLGDQIAWTGPPAQLPHADGARVLDIRGKYVIPGLWDMHTHDGVDETMTLPLHIVNGVTSAREMWGFDATHRVRDRINRGKLLGPRFTIASPVIDGKHSSWPTSTQVVTADHARTAVRRAKAAEADFLKIYSFLLPEAYLALIDEARKVGLPFAGHQPARIPVRQVIADGMRSYEHLYQMSLATSRDEETLLQRLVTTPINPTSPRAFWAVIDEVDRAASLSHSPSKAADLYDRMTRANTWQCPTLTVLRAVSSPPGTFANDPRLIYIPQETRKNWADKISLMAPSTPDAVTEQRRYFQFQLNMINEMEQSAPRSWPTWQPKPGNHNHRVRLDRRAAMSAIRSIGRKTLAANSGSRSSQWPESGPARTAVMSSH</sequence>
<proteinExistence type="predicted"/>
<accession>A0ABS8ZMA8</accession>
<dbReference type="Proteomes" id="UP001521150">
    <property type="component" value="Unassembled WGS sequence"/>
</dbReference>
<dbReference type="InterPro" id="IPR032466">
    <property type="entry name" value="Metal_Hydrolase"/>
</dbReference>
<feature type="chain" id="PRO_5047528411" evidence="2">
    <location>
        <begin position="24"/>
        <end position="427"/>
    </location>
</feature>
<organism evidence="3 4">
    <name type="scientific">Kibdelosporangium philippinense</name>
    <dbReference type="NCBI Taxonomy" id="211113"/>
    <lineage>
        <taxon>Bacteria</taxon>
        <taxon>Bacillati</taxon>
        <taxon>Actinomycetota</taxon>
        <taxon>Actinomycetes</taxon>
        <taxon>Pseudonocardiales</taxon>
        <taxon>Pseudonocardiaceae</taxon>
        <taxon>Kibdelosporangium</taxon>
    </lineage>
</organism>
<name>A0ABS8ZMA8_9PSEU</name>